<dbReference type="Proteomes" id="UP001165065">
    <property type="component" value="Unassembled WGS sequence"/>
</dbReference>
<protein>
    <submittedName>
        <fullName evidence="1">Uncharacterized protein</fullName>
    </submittedName>
</protein>
<dbReference type="EMBL" id="BRYA01000343">
    <property type="protein sequence ID" value="GMI47419.1"/>
    <property type="molecule type" value="Genomic_DNA"/>
</dbReference>
<sequence>MMAADELNCVRELIGDAQYAMGSYEDANRSYSKVDTKWGAFKCCLAKVLRHETSTTGGYNVEDLSDAVRSLDSIR</sequence>
<accession>A0A9W7GM51</accession>
<reference evidence="2" key="1">
    <citation type="journal article" date="2023" name="Commun. Biol.">
        <title>Genome analysis of Parmales, the sister group of diatoms, reveals the evolutionary specialization of diatoms from phago-mixotrophs to photoautotrophs.</title>
        <authorList>
            <person name="Ban H."/>
            <person name="Sato S."/>
            <person name="Yoshikawa S."/>
            <person name="Yamada K."/>
            <person name="Nakamura Y."/>
            <person name="Ichinomiya M."/>
            <person name="Sato N."/>
            <person name="Blanc-Mathieu R."/>
            <person name="Endo H."/>
            <person name="Kuwata A."/>
            <person name="Ogata H."/>
        </authorList>
    </citation>
    <scope>NUCLEOTIDE SEQUENCE [LARGE SCALE GENOMIC DNA]</scope>
</reference>
<gene>
    <name evidence="1" type="ORF">TrCOL_g7542</name>
</gene>
<proteinExistence type="predicted"/>
<dbReference type="AlphaFoldDB" id="A0A9W7GM51"/>
<keyword evidence="2" id="KW-1185">Reference proteome</keyword>
<evidence type="ECO:0000313" key="1">
    <source>
        <dbReference type="EMBL" id="GMI47419.1"/>
    </source>
</evidence>
<feature type="non-terminal residue" evidence="1">
    <location>
        <position position="75"/>
    </location>
</feature>
<organism evidence="1 2">
    <name type="scientific">Triparma columacea</name>
    <dbReference type="NCBI Taxonomy" id="722753"/>
    <lineage>
        <taxon>Eukaryota</taxon>
        <taxon>Sar</taxon>
        <taxon>Stramenopiles</taxon>
        <taxon>Ochrophyta</taxon>
        <taxon>Bolidophyceae</taxon>
        <taxon>Parmales</taxon>
        <taxon>Triparmaceae</taxon>
        <taxon>Triparma</taxon>
    </lineage>
</organism>
<comment type="caution">
    <text evidence="1">The sequence shown here is derived from an EMBL/GenBank/DDBJ whole genome shotgun (WGS) entry which is preliminary data.</text>
</comment>
<evidence type="ECO:0000313" key="2">
    <source>
        <dbReference type="Proteomes" id="UP001165065"/>
    </source>
</evidence>
<name>A0A9W7GM51_9STRA</name>
<dbReference type="OrthoDB" id="10634228at2759"/>